<reference evidence="2 3" key="1">
    <citation type="submission" date="2018-01" db="EMBL/GenBank/DDBJ databases">
        <title>Whole genome sequencing of Histamine producing bacteria.</title>
        <authorList>
            <person name="Butler K."/>
        </authorList>
    </citation>
    <scope>NUCLEOTIDE SEQUENCE [LARGE SCALE GENOMIC DNA]</scope>
    <source>
        <strain evidence="2 3">JCM 12947</strain>
    </source>
</reference>
<dbReference type="InterPro" id="IPR043519">
    <property type="entry name" value="NT_sf"/>
</dbReference>
<organism evidence="2 3">
    <name type="scientific">Photobacterium frigidiphilum</name>
    <dbReference type="NCBI Taxonomy" id="264736"/>
    <lineage>
        <taxon>Bacteria</taxon>
        <taxon>Pseudomonadati</taxon>
        <taxon>Pseudomonadota</taxon>
        <taxon>Gammaproteobacteria</taxon>
        <taxon>Vibrionales</taxon>
        <taxon>Vibrionaceae</taxon>
        <taxon>Photobacterium</taxon>
    </lineage>
</organism>
<keyword evidence="1" id="KW-0732">Signal</keyword>
<proteinExistence type="predicted"/>
<dbReference type="AlphaFoldDB" id="A0A2T3J822"/>
<evidence type="ECO:0000256" key="1">
    <source>
        <dbReference type="SAM" id="SignalP"/>
    </source>
</evidence>
<evidence type="ECO:0000313" key="3">
    <source>
        <dbReference type="Proteomes" id="UP000240987"/>
    </source>
</evidence>
<dbReference type="RefSeq" id="WP_107245186.1">
    <property type="nucleotide sequence ID" value="NZ_PYMJ01000039.1"/>
</dbReference>
<keyword evidence="2" id="KW-0808">Transferase</keyword>
<comment type="caution">
    <text evidence="2">The sequence shown here is derived from an EMBL/GenBank/DDBJ whole genome shotgun (WGS) entry which is preliminary data.</text>
</comment>
<dbReference type="EMBL" id="PYMJ01000039">
    <property type="protein sequence ID" value="PSU44931.1"/>
    <property type="molecule type" value="Genomic_DNA"/>
</dbReference>
<accession>A0A2T3J822</accession>
<dbReference type="Gene3D" id="3.30.460.10">
    <property type="entry name" value="Beta Polymerase, domain 2"/>
    <property type="match status" value="1"/>
</dbReference>
<feature type="signal peptide" evidence="1">
    <location>
        <begin position="1"/>
        <end position="23"/>
    </location>
</feature>
<dbReference type="GO" id="GO:0016740">
    <property type="term" value="F:transferase activity"/>
    <property type="evidence" value="ECO:0007669"/>
    <property type="project" value="UniProtKB-KW"/>
</dbReference>
<protein>
    <submittedName>
        <fullName evidence="2">Phosphoribosylglycinamide formyltransferase</fullName>
    </submittedName>
</protein>
<dbReference type="SUPFAM" id="SSF81301">
    <property type="entry name" value="Nucleotidyltransferase"/>
    <property type="match status" value="1"/>
</dbReference>
<gene>
    <name evidence="2" type="ORF">C9J12_24995</name>
</gene>
<name>A0A2T3J822_9GAMM</name>
<dbReference type="OrthoDB" id="5823369at2"/>
<dbReference type="Proteomes" id="UP000240987">
    <property type="component" value="Unassembled WGS sequence"/>
</dbReference>
<keyword evidence="3" id="KW-1185">Reference proteome</keyword>
<feature type="chain" id="PRO_5015709694" evidence="1">
    <location>
        <begin position="24"/>
        <end position="260"/>
    </location>
</feature>
<sequence>MHMKSVLRTFFVLLIVFGRTSIAAPLPQYSDSDYEVSPYQTQEGKKSFQRSLSGLYNVNSWTEQNITQPYSNFSQLFHAATHAQQELDTLVREIALHSNTQALVPAVKSEERAKEKIKTELQGETHRITDLARCSLVASDIPSLMQSLELLNKEVSVVAVKNRFKSPTASGYRDFKLLVRLPKSQVIAEVQLHLEAISTVKNGAEHKIYEEIQRIERASMTEERNISEFELAQIARLRAESLNLYQTAWQQYLQPEAMAV</sequence>
<evidence type="ECO:0000313" key="2">
    <source>
        <dbReference type="EMBL" id="PSU44931.1"/>
    </source>
</evidence>